<sequence>MSSRELASLAFVTPHAACSPSASREIILLSFSKQRFLNQGGGKGGAKKKRRNGNQRGASYFASLPCNPPATNVKGAIDGTPAATPTCRLGRRVASATCRCTTKQASRLGRSPLLSLSADYSAGVAQGRGRERRASAATNLVRRGRWALSRDRAKLSNSTNVTGWELQMGSSHRRAGDQTVCGPNAVRCRSSQAGRQAGGEVCCDMFGVCGLASSCLFARAGGLHHTIAAKTADGKHSVVNDQAMTVWQLEDAAEF</sequence>
<protein>
    <submittedName>
        <fullName evidence="1">Uncharacterized protein</fullName>
    </submittedName>
</protein>
<proteinExistence type="predicted"/>
<keyword evidence="2" id="KW-1185">Reference proteome</keyword>
<dbReference type="Proteomes" id="UP000434172">
    <property type="component" value="Unassembled WGS sequence"/>
</dbReference>
<dbReference type="EMBL" id="WOWK01000050">
    <property type="protein sequence ID" value="KAF0323627.1"/>
    <property type="molecule type" value="Genomic_DNA"/>
</dbReference>
<organism evidence="1 2">
    <name type="scientific">Colletotrichum asianum</name>
    <dbReference type="NCBI Taxonomy" id="702518"/>
    <lineage>
        <taxon>Eukaryota</taxon>
        <taxon>Fungi</taxon>
        <taxon>Dikarya</taxon>
        <taxon>Ascomycota</taxon>
        <taxon>Pezizomycotina</taxon>
        <taxon>Sordariomycetes</taxon>
        <taxon>Hypocreomycetidae</taxon>
        <taxon>Glomerellales</taxon>
        <taxon>Glomerellaceae</taxon>
        <taxon>Colletotrichum</taxon>
        <taxon>Colletotrichum gloeosporioides species complex</taxon>
    </lineage>
</organism>
<accession>A0A8H3WFF9</accession>
<gene>
    <name evidence="1" type="ORF">GQ607_009073</name>
</gene>
<reference evidence="1 2" key="1">
    <citation type="submission" date="2019-12" db="EMBL/GenBank/DDBJ databases">
        <title>A genome sequence resource for the geographically widespread anthracnose pathogen Colletotrichum asianum.</title>
        <authorList>
            <person name="Meng Y."/>
        </authorList>
    </citation>
    <scope>NUCLEOTIDE SEQUENCE [LARGE SCALE GENOMIC DNA]</scope>
    <source>
        <strain evidence="1 2">ICMP 18580</strain>
    </source>
</reference>
<evidence type="ECO:0000313" key="2">
    <source>
        <dbReference type="Proteomes" id="UP000434172"/>
    </source>
</evidence>
<dbReference type="AlphaFoldDB" id="A0A8H3WFF9"/>
<evidence type="ECO:0000313" key="1">
    <source>
        <dbReference type="EMBL" id="KAF0323627.1"/>
    </source>
</evidence>
<name>A0A8H3WFF9_9PEZI</name>
<comment type="caution">
    <text evidence="1">The sequence shown here is derived from an EMBL/GenBank/DDBJ whole genome shotgun (WGS) entry which is preliminary data.</text>
</comment>